<keyword evidence="1" id="KW-1133">Transmembrane helix</keyword>
<reference evidence="2" key="2">
    <citation type="submission" date="2020-10" db="EMBL/GenBank/DDBJ databases">
        <authorList>
            <person name="Scholz U."/>
            <person name="Mascher M."/>
            <person name="Fiebig A."/>
        </authorList>
    </citation>
    <scope>NUCLEOTIDE SEQUENCE [LARGE SCALE GENOMIC DNA]</scope>
    <source>
        <strain evidence="2">cv. Morex</strain>
    </source>
</reference>
<sequence>MSIDNFMNSVSRKKIGIKALLLDQVTAIKSIDDFACTIIFRVMYRINFLYFLWYHTLTYCFFLTRRVSYQALMDCR</sequence>
<dbReference type="SMR" id="A0A8I6YUT8"/>
<keyword evidence="1" id="KW-0812">Transmembrane</keyword>
<reference evidence="3" key="1">
    <citation type="journal article" date="2012" name="Nature">
        <title>A physical, genetic and functional sequence assembly of the barley genome.</title>
        <authorList>
            <consortium name="The International Barley Genome Sequencing Consortium"/>
            <person name="Mayer K.F."/>
            <person name="Waugh R."/>
            <person name="Brown J.W."/>
            <person name="Schulman A."/>
            <person name="Langridge P."/>
            <person name="Platzer M."/>
            <person name="Fincher G.B."/>
            <person name="Muehlbauer G.J."/>
            <person name="Sato K."/>
            <person name="Close T.J."/>
            <person name="Wise R.P."/>
            <person name="Stein N."/>
        </authorList>
    </citation>
    <scope>NUCLEOTIDE SEQUENCE [LARGE SCALE GENOMIC DNA]</scope>
    <source>
        <strain evidence="3">cv. Morex</strain>
    </source>
</reference>
<evidence type="ECO:0000313" key="2">
    <source>
        <dbReference type="EnsemblPlants" id="HORVU.MOREX.r3.7HG0745220.1.CDS1"/>
    </source>
</evidence>
<evidence type="ECO:0000313" key="3">
    <source>
        <dbReference type="Proteomes" id="UP000011116"/>
    </source>
</evidence>
<proteinExistence type="predicted"/>
<protein>
    <submittedName>
        <fullName evidence="2">Uncharacterized protein</fullName>
    </submittedName>
</protein>
<evidence type="ECO:0000256" key="1">
    <source>
        <dbReference type="SAM" id="Phobius"/>
    </source>
</evidence>
<dbReference type="AlphaFoldDB" id="A0A8I6YUT8"/>
<keyword evidence="1" id="KW-0472">Membrane</keyword>
<name>A0A8I6YUT8_HORVV</name>
<organism evidence="2 3">
    <name type="scientific">Hordeum vulgare subsp. vulgare</name>
    <name type="common">Domesticated barley</name>
    <dbReference type="NCBI Taxonomy" id="112509"/>
    <lineage>
        <taxon>Eukaryota</taxon>
        <taxon>Viridiplantae</taxon>
        <taxon>Streptophyta</taxon>
        <taxon>Embryophyta</taxon>
        <taxon>Tracheophyta</taxon>
        <taxon>Spermatophyta</taxon>
        <taxon>Magnoliopsida</taxon>
        <taxon>Liliopsida</taxon>
        <taxon>Poales</taxon>
        <taxon>Poaceae</taxon>
        <taxon>BOP clade</taxon>
        <taxon>Pooideae</taxon>
        <taxon>Triticodae</taxon>
        <taxon>Triticeae</taxon>
        <taxon>Hordeinae</taxon>
        <taxon>Hordeum</taxon>
    </lineage>
</organism>
<reference evidence="2" key="3">
    <citation type="submission" date="2022-01" db="UniProtKB">
        <authorList>
            <consortium name="EnsemblPlants"/>
        </authorList>
    </citation>
    <scope>IDENTIFICATION</scope>
    <source>
        <strain evidence="2">subsp. vulgare</strain>
    </source>
</reference>
<dbReference type="Gramene" id="HORVU.MOREX.r3.7HG0745220.1">
    <property type="protein sequence ID" value="HORVU.MOREX.r3.7HG0745220.1.CDS1"/>
    <property type="gene ID" value="HORVU.MOREX.r3.7HG0745220"/>
</dbReference>
<dbReference type="EnsemblPlants" id="HORVU.MOREX.r3.7HG0745220.1">
    <property type="protein sequence ID" value="HORVU.MOREX.r3.7HG0745220.1.CDS1"/>
    <property type="gene ID" value="HORVU.MOREX.r3.7HG0745220"/>
</dbReference>
<accession>A0A8I6YUT8</accession>
<dbReference type="Gramene" id="HORVU.MOREX.r2.7HG0618000.1">
    <property type="protein sequence ID" value="HORVU.MOREX.r2.7HG0618000.1.CDS.1"/>
    <property type="gene ID" value="HORVU.MOREX.r2.7HG0618000"/>
</dbReference>
<dbReference type="Proteomes" id="UP000011116">
    <property type="component" value="Chromosome 7H"/>
</dbReference>
<keyword evidence="3" id="KW-1185">Reference proteome</keyword>
<feature type="transmembrane region" description="Helical" evidence="1">
    <location>
        <begin position="43"/>
        <end position="63"/>
    </location>
</feature>